<dbReference type="Proteomes" id="UP000575083">
    <property type="component" value="Unassembled WGS sequence"/>
</dbReference>
<comment type="caution">
    <text evidence="1">The sequence shown here is derived from an EMBL/GenBank/DDBJ whole genome shotgun (WGS) entry which is preliminary data.</text>
</comment>
<dbReference type="EMBL" id="JACHLK010000011">
    <property type="protein sequence ID" value="MBB6562097.1"/>
    <property type="molecule type" value="Genomic_DNA"/>
</dbReference>
<proteinExistence type="predicted"/>
<evidence type="ECO:0000313" key="2">
    <source>
        <dbReference type="Proteomes" id="UP000575083"/>
    </source>
</evidence>
<dbReference type="RefSeq" id="WP_184861779.1">
    <property type="nucleotide sequence ID" value="NZ_JACHLK010000011.1"/>
</dbReference>
<gene>
    <name evidence="1" type="ORF">HNP48_004806</name>
</gene>
<sequence length="222" mass="24338">MIPAHHRLIPLSAAIAEFGLAALFHRDGSFDDMEDTMAHPFGSPHADGPLMALVFDGDTCLDESFDAMAAGAKRRGHMDGTATPLEELLERACTVVVNGNLQAPRIDTRGCQALFVFGSVRCGAFEFWQGDLAWITGDLVASRAVLATAHHDDPDRADYGGRSYACVQGSVQAPRVQTWFMHLGNLNWREGSGAELREDEVYAGREHLWKTDPVWLRSNGIE</sequence>
<evidence type="ECO:0000313" key="1">
    <source>
        <dbReference type="EMBL" id="MBB6562097.1"/>
    </source>
</evidence>
<keyword evidence="2" id="KW-1185">Reference proteome</keyword>
<organism evidence="1 2">
    <name type="scientific">Acidovorax soli</name>
    <dbReference type="NCBI Taxonomy" id="592050"/>
    <lineage>
        <taxon>Bacteria</taxon>
        <taxon>Pseudomonadati</taxon>
        <taxon>Pseudomonadota</taxon>
        <taxon>Betaproteobacteria</taxon>
        <taxon>Burkholderiales</taxon>
        <taxon>Comamonadaceae</taxon>
        <taxon>Acidovorax</taxon>
    </lineage>
</organism>
<dbReference type="AlphaFoldDB" id="A0A7X0UB90"/>
<name>A0A7X0UB90_9BURK</name>
<protein>
    <submittedName>
        <fullName evidence="1">Uncharacterized protein</fullName>
    </submittedName>
</protein>
<accession>A0A7X0UB90</accession>
<reference evidence="1 2" key="1">
    <citation type="submission" date="2020-08" db="EMBL/GenBank/DDBJ databases">
        <title>Functional genomics of gut bacteria from endangered species of beetles.</title>
        <authorList>
            <person name="Carlos-Shanley C."/>
        </authorList>
    </citation>
    <scope>NUCLEOTIDE SEQUENCE [LARGE SCALE GENOMIC DNA]</scope>
    <source>
        <strain evidence="1 2">S00198</strain>
    </source>
</reference>